<dbReference type="OrthoDB" id="2298154at2759"/>
<protein>
    <submittedName>
        <fullName evidence="1">Uncharacterized protein</fullName>
    </submittedName>
</protein>
<proteinExistence type="predicted"/>
<dbReference type="OMA" id="VPMEDEM"/>
<evidence type="ECO:0000313" key="1">
    <source>
        <dbReference type="EMBL" id="SAM02747.1"/>
    </source>
</evidence>
<sequence length="175" mass="19363">MPRPNPNIIVNSRVSARMHYLRQTAFASAVLNVDTNAPRASFEGTVTGMHTTDGVNYCDVTFDALPDIVIPLRLTCLRYLGRTPARRRQPQPQEVANDVEEPDLLEDAIQPIESGSESDDDVIDMNWAPCNINVDHRLASPDTNYQYVNPSLIGLSGGTATIAQFFLHFLPCAHI</sequence>
<evidence type="ECO:0000313" key="2">
    <source>
        <dbReference type="Proteomes" id="UP000078561"/>
    </source>
</evidence>
<dbReference type="Proteomes" id="UP000078561">
    <property type="component" value="Unassembled WGS sequence"/>
</dbReference>
<reference evidence="1" key="1">
    <citation type="submission" date="2016-04" db="EMBL/GenBank/DDBJ databases">
        <authorList>
            <person name="Evans L.H."/>
            <person name="Alamgir A."/>
            <person name="Owens N."/>
            <person name="Weber N.D."/>
            <person name="Virtaneva K."/>
            <person name="Barbian K."/>
            <person name="Babar A."/>
            <person name="Rosenke K."/>
        </authorList>
    </citation>
    <scope>NUCLEOTIDE SEQUENCE [LARGE SCALE GENOMIC DNA]</scope>
    <source>
        <strain evidence="1">CBS 101.48</strain>
    </source>
</reference>
<feature type="non-terminal residue" evidence="1">
    <location>
        <position position="175"/>
    </location>
</feature>
<dbReference type="EMBL" id="LT554016">
    <property type="protein sequence ID" value="SAM02747.1"/>
    <property type="molecule type" value="Genomic_DNA"/>
</dbReference>
<keyword evidence="2" id="KW-1185">Reference proteome</keyword>
<accession>A0A168PPM5</accession>
<dbReference type="AlphaFoldDB" id="A0A168PPM5"/>
<organism evidence="1">
    <name type="scientific">Absidia glauca</name>
    <name type="common">Pin mould</name>
    <dbReference type="NCBI Taxonomy" id="4829"/>
    <lineage>
        <taxon>Eukaryota</taxon>
        <taxon>Fungi</taxon>
        <taxon>Fungi incertae sedis</taxon>
        <taxon>Mucoromycota</taxon>
        <taxon>Mucoromycotina</taxon>
        <taxon>Mucoromycetes</taxon>
        <taxon>Mucorales</taxon>
        <taxon>Cunninghamellaceae</taxon>
        <taxon>Absidia</taxon>
    </lineage>
</organism>
<dbReference type="STRING" id="4829.A0A168PPM5"/>
<dbReference type="InParanoid" id="A0A168PPM5"/>
<gene>
    <name evidence="1" type="primary">ABSGL_08563.1 scaffold 10421</name>
</gene>
<name>A0A168PPM5_ABSGL</name>